<gene>
    <name evidence="2" type="primary">86</name>
    <name evidence="2" type="ORF">SOLON_86</name>
</gene>
<name>B5LLT9_9CAUD</name>
<feature type="compositionally biased region" description="Basic and acidic residues" evidence="1">
    <location>
        <begin position="34"/>
        <end position="43"/>
    </location>
</feature>
<feature type="region of interest" description="Disordered" evidence="1">
    <location>
        <begin position="1"/>
        <end position="113"/>
    </location>
</feature>
<dbReference type="KEGG" id="vg:6921789"/>
<reference evidence="3" key="1">
    <citation type="submission" date="2008-06" db="EMBL/GenBank/DDBJ databases">
        <authorList>
            <person name="VanHoeck K.L."/>
            <person name="Gordinier J."/>
            <person name="Bogiages C."/>
            <person name="Buck B."/>
            <person name="Chambers R.A."/>
            <person name="Edgar R.H."/>
            <person name="Ko C."/>
            <person name="Altman D.S."/>
            <person name="Swigonova Z.U."/>
            <person name="Lucas S."/>
            <person name="Copeland A."/>
            <person name="Lapidus A."/>
            <person name="Glavina del Rio T."/>
            <person name="Dalin E."/>
            <person name="Tice H."/>
            <person name="Bruce D."/>
            <person name="Barry K."/>
            <person name="Detter C."/>
            <person name="Green L."/>
            <person name="Pitluck S."/>
            <person name="Jacobs-Sera D."/>
            <person name="Hendrix R.W."/>
            <person name="Hatfull G.F."/>
        </authorList>
    </citation>
    <scope>NUCLEOTIDE SEQUENCE [LARGE SCALE GENOMIC DNA]</scope>
</reference>
<feature type="compositionally biased region" description="Basic and acidic residues" evidence="1">
    <location>
        <begin position="52"/>
        <end position="84"/>
    </location>
</feature>
<evidence type="ECO:0000313" key="3">
    <source>
        <dbReference type="Proteomes" id="UP000001852"/>
    </source>
</evidence>
<dbReference type="EMBL" id="EU826470">
    <property type="protein sequence ID" value="ACH62985.1"/>
    <property type="molecule type" value="Genomic_DNA"/>
</dbReference>
<protein>
    <submittedName>
        <fullName evidence="2">Uncharacterized protein</fullName>
    </submittedName>
</protein>
<keyword evidence="3" id="KW-1185">Reference proteome</keyword>
<evidence type="ECO:0000256" key="1">
    <source>
        <dbReference type="SAM" id="MobiDB-lite"/>
    </source>
</evidence>
<dbReference type="GeneID" id="6921789"/>
<evidence type="ECO:0000313" key="2">
    <source>
        <dbReference type="EMBL" id="ACH62985.1"/>
    </source>
</evidence>
<proteinExistence type="predicted"/>
<accession>B5LLT9</accession>
<dbReference type="OrthoDB" id="37064at10239"/>
<dbReference type="Proteomes" id="UP000001852">
    <property type="component" value="Segment"/>
</dbReference>
<dbReference type="RefSeq" id="YP_002224027.1">
    <property type="nucleotide sequence ID" value="NC_011267.1"/>
</dbReference>
<sequence length="156" mass="17461">MPIAALSQPRRATITYLSIDRTRRPVSSRQRTNHPLEPRDRPRTPGLAPSKADPRRHPPRDRTPKAEASDELDPDHIDPIDVRTRASIPERQLDPEAQPSPRCGAPSNPEPHRIRIRSRVSIELGASSVPRRCRIGHRASHRQGVLWGSRGCGVQG</sequence>
<organism evidence="2 3">
    <name type="scientific">Mycobacterium phage Solon</name>
    <dbReference type="NCBI Taxonomy" id="555603"/>
    <lineage>
        <taxon>Viruses</taxon>
        <taxon>Duplodnaviria</taxon>
        <taxon>Heunggongvirae</taxon>
        <taxon>Uroviricota</taxon>
        <taxon>Caudoviricetes</taxon>
        <taxon>Fromanvirus</taxon>
        <taxon>Fromanvirus solon</taxon>
    </lineage>
</organism>